<evidence type="ECO:0000313" key="2">
    <source>
        <dbReference type="EMBL" id="KAF5808140.1"/>
    </source>
</evidence>
<feature type="region of interest" description="Disordered" evidence="1">
    <location>
        <begin position="333"/>
        <end position="352"/>
    </location>
</feature>
<keyword evidence="3" id="KW-1185">Reference proteome</keyword>
<reference evidence="2" key="2">
    <citation type="submission" date="2020-06" db="EMBL/GenBank/DDBJ databases">
        <title>Helianthus annuus Genome sequencing and assembly Release 2.</title>
        <authorList>
            <person name="Gouzy J."/>
            <person name="Langlade N."/>
            <person name="Munos S."/>
        </authorList>
    </citation>
    <scope>NUCLEOTIDE SEQUENCE</scope>
    <source>
        <tissue evidence="2">Leaves</tissue>
    </source>
</reference>
<dbReference type="Proteomes" id="UP000215914">
    <property type="component" value="Unassembled WGS sequence"/>
</dbReference>
<reference evidence="2" key="1">
    <citation type="journal article" date="2017" name="Nature">
        <title>The sunflower genome provides insights into oil metabolism, flowering and Asterid evolution.</title>
        <authorList>
            <person name="Badouin H."/>
            <person name="Gouzy J."/>
            <person name="Grassa C.J."/>
            <person name="Murat F."/>
            <person name="Staton S.E."/>
            <person name="Cottret L."/>
            <person name="Lelandais-Briere C."/>
            <person name="Owens G.L."/>
            <person name="Carrere S."/>
            <person name="Mayjonade B."/>
            <person name="Legrand L."/>
            <person name="Gill N."/>
            <person name="Kane N.C."/>
            <person name="Bowers J.E."/>
            <person name="Hubner S."/>
            <person name="Bellec A."/>
            <person name="Berard A."/>
            <person name="Berges H."/>
            <person name="Blanchet N."/>
            <person name="Boniface M.C."/>
            <person name="Brunel D."/>
            <person name="Catrice O."/>
            <person name="Chaidir N."/>
            <person name="Claudel C."/>
            <person name="Donnadieu C."/>
            <person name="Faraut T."/>
            <person name="Fievet G."/>
            <person name="Helmstetter N."/>
            <person name="King M."/>
            <person name="Knapp S.J."/>
            <person name="Lai Z."/>
            <person name="Le Paslier M.C."/>
            <person name="Lippi Y."/>
            <person name="Lorenzon L."/>
            <person name="Mandel J.R."/>
            <person name="Marage G."/>
            <person name="Marchand G."/>
            <person name="Marquand E."/>
            <person name="Bret-Mestries E."/>
            <person name="Morien E."/>
            <person name="Nambeesan S."/>
            <person name="Nguyen T."/>
            <person name="Pegot-Espagnet P."/>
            <person name="Pouilly N."/>
            <person name="Raftis F."/>
            <person name="Sallet E."/>
            <person name="Schiex T."/>
            <person name="Thomas J."/>
            <person name="Vandecasteele C."/>
            <person name="Vares D."/>
            <person name="Vear F."/>
            <person name="Vautrin S."/>
            <person name="Crespi M."/>
            <person name="Mangin B."/>
            <person name="Burke J.M."/>
            <person name="Salse J."/>
            <person name="Munos S."/>
            <person name="Vincourt P."/>
            <person name="Rieseberg L.H."/>
            <person name="Langlade N.B."/>
        </authorList>
    </citation>
    <scope>NUCLEOTIDE SEQUENCE</scope>
    <source>
        <tissue evidence="2">Leaves</tissue>
    </source>
</reference>
<comment type="caution">
    <text evidence="2">The sequence shown here is derived from an EMBL/GenBank/DDBJ whole genome shotgun (WGS) entry which is preliminary data.</text>
</comment>
<accession>A0A9K3J3W8</accession>
<dbReference type="AlphaFoldDB" id="A0A9K3J3W8"/>
<dbReference type="EMBL" id="MNCJ02000319">
    <property type="protein sequence ID" value="KAF5808140.1"/>
    <property type="molecule type" value="Genomic_DNA"/>
</dbReference>
<evidence type="ECO:0000256" key="1">
    <source>
        <dbReference type="SAM" id="MobiDB-lite"/>
    </source>
</evidence>
<protein>
    <recommendedName>
        <fullName evidence="4">DUF4283 domain-containing protein</fullName>
    </recommendedName>
</protein>
<evidence type="ECO:0008006" key="4">
    <source>
        <dbReference type="Google" id="ProtNLM"/>
    </source>
</evidence>
<evidence type="ECO:0000313" key="3">
    <source>
        <dbReference type="Proteomes" id="UP000215914"/>
    </source>
</evidence>
<proteinExistence type="predicted"/>
<gene>
    <name evidence="2" type="ORF">HanXRQr2_Chr04g0142051</name>
</gene>
<organism evidence="2 3">
    <name type="scientific">Helianthus annuus</name>
    <name type="common">Common sunflower</name>
    <dbReference type="NCBI Taxonomy" id="4232"/>
    <lineage>
        <taxon>Eukaryota</taxon>
        <taxon>Viridiplantae</taxon>
        <taxon>Streptophyta</taxon>
        <taxon>Embryophyta</taxon>
        <taxon>Tracheophyta</taxon>
        <taxon>Spermatophyta</taxon>
        <taxon>Magnoliopsida</taxon>
        <taxon>eudicotyledons</taxon>
        <taxon>Gunneridae</taxon>
        <taxon>Pentapetalae</taxon>
        <taxon>asterids</taxon>
        <taxon>campanulids</taxon>
        <taxon>Asterales</taxon>
        <taxon>Asteraceae</taxon>
        <taxon>Asteroideae</taxon>
        <taxon>Heliantheae alliance</taxon>
        <taxon>Heliantheae</taxon>
        <taxon>Helianthus</taxon>
    </lineage>
</organism>
<name>A0A9K3J3W8_HELAN</name>
<dbReference type="Gramene" id="mRNA:HanXRQr2_Chr04g0142051">
    <property type="protein sequence ID" value="CDS:HanXRQr2_Chr04g0142051.1"/>
    <property type="gene ID" value="HanXRQr2_Chr04g0142051"/>
</dbReference>
<sequence length="352" mass="38236">MCGGSVQDKGKGVSKEHNGIAQQVSGLGQAFGNQGGGHLFCDLFKKESDSKGSSSRMDGCSGSASGNRVLVVPDRTSAFKDSFGVSVVGRTVDLETLVDFDKLLRIAKVPYSRIQYLGGLSLLISFVDEAAAKCFLENRDVWGPWFTKVEVWKGQTLPMERVAWLRLVGIPLQLLDIDVFSLIGGLFGKVLHYPKSLDDDLDLSLVRVGVLAGEASRIKEVISLSWKNKSFRILVEEELDAWVLDCLGYSVINLQSPGSESPMMSSPVVSRPEAVILEEDGSVRPGNMEGDGSPPRFDYGGSHADLDHMHEVREKFNDDIPPILDNRNGLKEHVQGEPQSGCEGTGSTLVPL</sequence>